<dbReference type="InterPro" id="IPR045042">
    <property type="entry name" value="YnaI-like"/>
</dbReference>
<evidence type="ECO:0000256" key="2">
    <source>
        <dbReference type="ARBA" id="ARBA00008017"/>
    </source>
</evidence>
<sequence>MFKIISLALLLFSLNTYGANYPFASLESPQDTMRYFLKTMKGFKQGDPLGLELGLKALNLTELDATSRDSSGKLAAKRLINTLDRLEYINIAKIPSRMGSETIWVYKQERVVSSKENLVLEISIGQDNDKKWRFTPKTIATIQDFEKSVLHKDVVKGVVELTNWKKSLTALLPAWTAHRSFILLNGQWIALILVVFLGHIFERLIRTLLLKRVKKVFAKQNIAFKQKTDRLFSPQGIFFFSAFWIFSLPILDLPDNILSLLLRVGYVAFTVAAVFTTSQMADVICQFLEKKALESENKFDDVLIPLVRKSAKFIIFCIGLIFIGDSLTLDMKNILAGLGIGGIAFALAAKDTISNIFGSLTVLLDRPFTIGDWVVIDSKTEGTVVEVGLRSTRIKTFYDSIISVPNGTLINATIDNLGKRTYRRYSTKLGVQYDTPVEKIEALCEGIRQLIISHKWTRKDYFHVYFNSMSDSSLDIMVYLFWKVPDWSAELQERHRLLIDILRLANELGVEFAFPTQTLHMYNEEQKSSERCDFESLVKGKELAKRIVEAPISTKNHRSGIQGKNFSDDEISL</sequence>
<dbReference type="Pfam" id="PF21082">
    <property type="entry name" value="MS_channel_3rd"/>
    <property type="match status" value="1"/>
</dbReference>
<evidence type="ECO:0000259" key="11">
    <source>
        <dbReference type="Pfam" id="PF21088"/>
    </source>
</evidence>
<dbReference type="AlphaFoldDB" id="A0A1Y5FED8"/>
<proteinExistence type="inferred from homology"/>
<dbReference type="InterPro" id="IPR006685">
    <property type="entry name" value="MscS_channel_2nd"/>
</dbReference>
<dbReference type="GO" id="GO:0005886">
    <property type="term" value="C:plasma membrane"/>
    <property type="evidence" value="ECO:0007669"/>
    <property type="project" value="UniProtKB-SubCell"/>
</dbReference>
<dbReference type="Pfam" id="PF00924">
    <property type="entry name" value="MS_channel_2nd"/>
    <property type="match status" value="1"/>
</dbReference>
<evidence type="ECO:0000256" key="1">
    <source>
        <dbReference type="ARBA" id="ARBA00004651"/>
    </source>
</evidence>
<evidence type="ECO:0000259" key="10">
    <source>
        <dbReference type="Pfam" id="PF21082"/>
    </source>
</evidence>
<feature type="domain" description="Mechanosensitive ion channel MscS" evidence="9">
    <location>
        <begin position="351"/>
        <end position="417"/>
    </location>
</feature>
<dbReference type="InterPro" id="IPR011014">
    <property type="entry name" value="MscS_channel_TM-2"/>
</dbReference>
<dbReference type="PANTHER" id="PTHR43634:SF2">
    <property type="entry name" value="LOW CONDUCTANCE MECHANOSENSITIVE CHANNEL YNAI"/>
    <property type="match status" value="1"/>
</dbReference>
<keyword evidence="5 7" id="KW-1133">Transmembrane helix</keyword>
<dbReference type="InterPro" id="IPR049278">
    <property type="entry name" value="MS_channel_C"/>
</dbReference>
<dbReference type="InterPro" id="IPR011066">
    <property type="entry name" value="MscS_channel_C_sf"/>
</dbReference>
<dbReference type="Gene3D" id="3.30.70.100">
    <property type="match status" value="1"/>
</dbReference>
<dbReference type="InterPro" id="IPR023408">
    <property type="entry name" value="MscS_beta-dom_sf"/>
</dbReference>
<feature type="transmembrane region" description="Helical" evidence="7">
    <location>
        <begin position="231"/>
        <end position="251"/>
    </location>
</feature>
<evidence type="ECO:0000256" key="7">
    <source>
        <dbReference type="SAM" id="Phobius"/>
    </source>
</evidence>
<comment type="similarity">
    <text evidence="2">Belongs to the MscS (TC 1.A.23) family.</text>
</comment>
<feature type="signal peptide" evidence="8">
    <location>
        <begin position="1"/>
        <end position="18"/>
    </location>
</feature>
<dbReference type="InterPro" id="IPR010920">
    <property type="entry name" value="LSM_dom_sf"/>
</dbReference>
<evidence type="ECO:0000256" key="4">
    <source>
        <dbReference type="ARBA" id="ARBA00022692"/>
    </source>
</evidence>
<dbReference type="SUPFAM" id="SSF82861">
    <property type="entry name" value="Mechanosensitive channel protein MscS (YggB), transmembrane region"/>
    <property type="match status" value="1"/>
</dbReference>
<accession>A0A1Y5FED8</accession>
<dbReference type="SUPFAM" id="SSF82689">
    <property type="entry name" value="Mechanosensitive channel protein MscS (YggB), C-terminal domain"/>
    <property type="match status" value="1"/>
</dbReference>
<evidence type="ECO:0000313" key="13">
    <source>
        <dbReference type="Proteomes" id="UP000196531"/>
    </source>
</evidence>
<dbReference type="Gene3D" id="2.30.30.60">
    <property type="match status" value="1"/>
</dbReference>
<gene>
    <name evidence="12" type="ORF">A9Q84_13115</name>
</gene>
<evidence type="ECO:0008006" key="14">
    <source>
        <dbReference type="Google" id="ProtNLM"/>
    </source>
</evidence>
<evidence type="ECO:0000256" key="6">
    <source>
        <dbReference type="ARBA" id="ARBA00023136"/>
    </source>
</evidence>
<dbReference type="SUPFAM" id="SSF50182">
    <property type="entry name" value="Sm-like ribonucleoproteins"/>
    <property type="match status" value="1"/>
</dbReference>
<dbReference type="InterPro" id="IPR049142">
    <property type="entry name" value="MS_channel_1st"/>
</dbReference>
<keyword evidence="6 7" id="KW-0472">Membrane</keyword>
<keyword evidence="4 7" id="KW-0812">Transmembrane</keyword>
<feature type="domain" description="Mechanosensitive ion channel transmembrane helices 2/3" evidence="11">
    <location>
        <begin position="312"/>
        <end position="350"/>
    </location>
</feature>
<dbReference type="Proteomes" id="UP000196531">
    <property type="component" value="Unassembled WGS sequence"/>
</dbReference>
<dbReference type="GO" id="GO:0008381">
    <property type="term" value="F:mechanosensitive monoatomic ion channel activity"/>
    <property type="evidence" value="ECO:0007669"/>
    <property type="project" value="UniProtKB-ARBA"/>
</dbReference>
<dbReference type="Pfam" id="PF21088">
    <property type="entry name" value="MS_channel_1st"/>
    <property type="match status" value="1"/>
</dbReference>
<evidence type="ECO:0000259" key="9">
    <source>
        <dbReference type="Pfam" id="PF00924"/>
    </source>
</evidence>
<protein>
    <recommendedName>
        <fullName evidence="14">Mechanosensitive ion channel protein</fullName>
    </recommendedName>
</protein>
<feature type="domain" description="Mechanosensitive ion channel MscS C-terminal" evidence="10">
    <location>
        <begin position="429"/>
        <end position="511"/>
    </location>
</feature>
<feature type="chain" id="PRO_5012215570" description="Mechanosensitive ion channel protein" evidence="8">
    <location>
        <begin position="19"/>
        <end position="573"/>
    </location>
</feature>
<evidence type="ECO:0000256" key="5">
    <source>
        <dbReference type="ARBA" id="ARBA00022989"/>
    </source>
</evidence>
<reference evidence="13" key="1">
    <citation type="journal article" date="2017" name="Proc. Natl. Acad. Sci. U.S.A.">
        <title>Simulation of Deepwater Horizon oil plume reveals substrate specialization within a complex community of hydrocarbon-degraders.</title>
        <authorList>
            <person name="Hu P."/>
            <person name="Dubinsky E.A."/>
            <person name="Probst A.J."/>
            <person name="Wang J."/>
            <person name="Sieber C.M.K."/>
            <person name="Tom L.M."/>
            <person name="Gardinali P."/>
            <person name="Banfield J.F."/>
            <person name="Atlas R.M."/>
            <person name="Andersen G.L."/>
        </authorList>
    </citation>
    <scope>NUCLEOTIDE SEQUENCE [LARGE SCALE GENOMIC DNA]</scope>
</reference>
<evidence type="ECO:0000313" key="12">
    <source>
        <dbReference type="EMBL" id="OUR97260.1"/>
    </source>
</evidence>
<keyword evidence="3" id="KW-1003">Cell membrane</keyword>
<keyword evidence="8" id="KW-0732">Signal</keyword>
<evidence type="ECO:0000256" key="3">
    <source>
        <dbReference type="ARBA" id="ARBA00022475"/>
    </source>
</evidence>
<comment type="subcellular location">
    <subcellularLocation>
        <location evidence="1">Cell membrane</location>
        <topology evidence="1">Multi-pass membrane protein</topology>
    </subcellularLocation>
</comment>
<name>A0A1Y5FED8_9BACT</name>
<feature type="transmembrane region" description="Helical" evidence="7">
    <location>
        <begin position="188"/>
        <end position="210"/>
    </location>
</feature>
<organism evidence="12 13">
    <name type="scientific">Halobacteriovorax marinus</name>
    <dbReference type="NCBI Taxonomy" id="97084"/>
    <lineage>
        <taxon>Bacteria</taxon>
        <taxon>Pseudomonadati</taxon>
        <taxon>Bdellovibrionota</taxon>
        <taxon>Bacteriovoracia</taxon>
        <taxon>Bacteriovoracales</taxon>
        <taxon>Halobacteriovoraceae</taxon>
        <taxon>Halobacteriovorax</taxon>
    </lineage>
</organism>
<dbReference type="EMBL" id="MAAO01000006">
    <property type="protein sequence ID" value="OUR97260.1"/>
    <property type="molecule type" value="Genomic_DNA"/>
</dbReference>
<comment type="caution">
    <text evidence="12">The sequence shown here is derived from an EMBL/GenBank/DDBJ whole genome shotgun (WGS) entry which is preliminary data.</text>
</comment>
<dbReference type="PANTHER" id="PTHR43634">
    <property type="entry name" value="OW CONDUCTANCE MECHANOSENSITIVE CHANNEL"/>
    <property type="match status" value="1"/>
</dbReference>
<evidence type="ECO:0000256" key="8">
    <source>
        <dbReference type="SAM" id="SignalP"/>
    </source>
</evidence>
<dbReference type="Gene3D" id="1.10.287.1260">
    <property type="match status" value="1"/>
</dbReference>